<feature type="region of interest" description="Disordered" evidence="1">
    <location>
        <begin position="61"/>
        <end position="83"/>
    </location>
</feature>
<protein>
    <submittedName>
        <fullName evidence="2">Uncharacterized protein</fullName>
    </submittedName>
</protein>
<proteinExistence type="predicted"/>
<evidence type="ECO:0000313" key="3">
    <source>
        <dbReference type="Proteomes" id="UP000235786"/>
    </source>
</evidence>
<feature type="region of interest" description="Disordered" evidence="1">
    <location>
        <begin position="1"/>
        <end position="45"/>
    </location>
</feature>
<dbReference type="EMBL" id="KZ613938">
    <property type="protein sequence ID" value="PMD47613.1"/>
    <property type="molecule type" value="Genomic_DNA"/>
</dbReference>
<name>A0A2J6SA26_HYAVF</name>
<evidence type="ECO:0000313" key="2">
    <source>
        <dbReference type="EMBL" id="PMD47613.1"/>
    </source>
</evidence>
<keyword evidence="3" id="KW-1185">Reference proteome</keyword>
<feature type="compositionally biased region" description="Basic and acidic residues" evidence="1">
    <location>
        <begin position="1"/>
        <end position="12"/>
    </location>
</feature>
<reference evidence="2 3" key="1">
    <citation type="submission" date="2016-04" db="EMBL/GenBank/DDBJ databases">
        <title>A degradative enzymes factory behind the ericoid mycorrhizal symbiosis.</title>
        <authorList>
            <consortium name="DOE Joint Genome Institute"/>
            <person name="Martino E."/>
            <person name="Morin E."/>
            <person name="Grelet G."/>
            <person name="Kuo A."/>
            <person name="Kohler A."/>
            <person name="Daghino S."/>
            <person name="Barry K."/>
            <person name="Choi C."/>
            <person name="Cichocki N."/>
            <person name="Clum A."/>
            <person name="Copeland A."/>
            <person name="Hainaut M."/>
            <person name="Haridas S."/>
            <person name="Labutti K."/>
            <person name="Lindquist E."/>
            <person name="Lipzen A."/>
            <person name="Khouja H.-R."/>
            <person name="Murat C."/>
            <person name="Ohm R."/>
            <person name="Olson A."/>
            <person name="Spatafora J."/>
            <person name="Veneault-Fourrey C."/>
            <person name="Henrissat B."/>
            <person name="Grigoriev I."/>
            <person name="Martin F."/>
            <person name="Perotto S."/>
        </authorList>
    </citation>
    <scope>NUCLEOTIDE SEQUENCE [LARGE SCALE GENOMIC DNA]</scope>
    <source>
        <strain evidence="2 3">F</strain>
    </source>
</reference>
<dbReference type="AlphaFoldDB" id="A0A2J6SA26"/>
<sequence length="184" mass="20750">MASRYQPERHPEVQTFLSPPTPPATPPSSSKMGRPFPSNKASKGEVRSYIRALINTYPPNQNHQSTSFDSSASPSPHKPAGGLSTLPSFRSIRSFATMTLVDAAICKVWFDGGYLRLLLHIGSLRRELRLLGFEDSLAEWLSREIGVCLKAAEMKGKGKYWERKMDRQREDEKVGCLRWFCMVC</sequence>
<dbReference type="Proteomes" id="UP000235786">
    <property type="component" value="Unassembled WGS sequence"/>
</dbReference>
<gene>
    <name evidence="2" type="ORF">L207DRAFT_506600</name>
</gene>
<feature type="compositionally biased region" description="Low complexity" evidence="1">
    <location>
        <begin position="65"/>
        <end position="75"/>
    </location>
</feature>
<organism evidence="2 3">
    <name type="scientific">Hyaloscypha variabilis (strain UAMH 11265 / GT02V1 / F)</name>
    <name type="common">Meliniomyces variabilis</name>
    <dbReference type="NCBI Taxonomy" id="1149755"/>
    <lineage>
        <taxon>Eukaryota</taxon>
        <taxon>Fungi</taxon>
        <taxon>Dikarya</taxon>
        <taxon>Ascomycota</taxon>
        <taxon>Pezizomycotina</taxon>
        <taxon>Leotiomycetes</taxon>
        <taxon>Helotiales</taxon>
        <taxon>Hyaloscyphaceae</taxon>
        <taxon>Hyaloscypha</taxon>
        <taxon>Hyaloscypha variabilis</taxon>
    </lineage>
</organism>
<accession>A0A2J6SA26</accession>
<evidence type="ECO:0000256" key="1">
    <source>
        <dbReference type="SAM" id="MobiDB-lite"/>
    </source>
</evidence>
<dbReference type="OrthoDB" id="3542078at2759"/>